<accession>A0A8S5LJR6</accession>
<protein>
    <submittedName>
        <fullName evidence="1">Adenylate kinase</fullName>
    </submittedName>
</protein>
<keyword evidence="1" id="KW-0418">Kinase</keyword>
<dbReference type="GO" id="GO:0016301">
    <property type="term" value="F:kinase activity"/>
    <property type="evidence" value="ECO:0007669"/>
    <property type="project" value="UniProtKB-KW"/>
</dbReference>
<organism evidence="1">
    <name type="scientific">Siphoviridae sp. ct3o911</name>
    <dbReference type="NCBI Taxonomy" id="2827560"/>
    <lineage>
        <taxon>Viruses</taxon>
        <taxon>Duplodnaviria</taxon>
        <taxon>Heunggongvirae</taxon>
        <taxon>Uroviricota</taxon>
        <taxon>Caudoviricetes</taxon>
    </lineage>
</organism>
<evidence type="ECO:0000313" key="1">
    <source>
        <dbReference type="EMBL" id="DAD70169.1"/>
    </source>
</evidence>
<name>A0A8S5LJR6_9CAUD</name>
<proteinExistence type="predicted"/>
<reference evidence="1" key="1">
    <citation type="journal article" date="2021" name="Proc. Natl. Acad. Sci. U.S.A.">
        <title>A Catalog of Tens of Thousands of Viruses from Human Metagenomes Reveals Hidden Associations with Chronic Diseases.</title>
        <authorList>
            <person name="Tisza M.J."/>
            <person name="Buck C.B."/>
        </authorList>
    </citation>
    <scope>NUCLEOTIDE SEQUENCE</scope>
    <source>
        <strain evidence="1">Ct3o911</strain>
    </source>
</reference>
<keyword evidence="1" id="KW-0808">Transferase</keyword>
<dbReference type="EMBL" id="BK015861">
    <property type="protein sequence ID" value="DAD70169.1"/>
    <property type="molecule type" value="Genomic_DNA"/>
</dbReference>
<sequence length="113" mass="12946">MVENNNMYYGLEITWRMINKTINRPSKAVPHWIFIKGYDAASDKAYAELNGYKWEPSPDRWVCSKCGAATNDISAKCCPHCNVEMIGKPEVMSETIARLKKEVLEEMEAKNEL</sequence>